<evidence type="ECO:0000313" key="2">
    <source>
        <dbReference type="Proteomes" id="UP000030687"/>
    </source>
</evidence>
<dbReference type="STRING" id="85681.V4STK8"/>
<name>V4STK8_CITCL</name>
<protein>
    <submittedName>
        <fullName evidence="1">Uncharacterized protein</fullName>
    </submittedName>
</protein>
<dbReference type="eggNOG" id="KOG1663">
    <property type="taxonomic scope" value="Eukaryota"/>
</dbReference>
<dbReference type="EMBL" id="KI536925">
    <property type="protein sequence ID" value="ESR40501.1"/>
    <property type="molecule type" value="Genomic_DNA"/>
</dbReference>
<dbReference type="Gene3D" id="3.40.50.150">
    <property type="entry name" value="Vaccinia Virus protein VP39"/>
    <property type="match status" value="1"/>
</dbReference>
<organism evidence="1 2">
    <name type="scientific">Citrus clementina</name>
    <name type="common">Clementine</name>
    <name type="synonym">Citrus deliciosa x Citrus sinensis</name>
    <dbReference type="NCBI Taxonomy" id="85681"/>
    <lineage>
        <taxon>Eukaryota</taxon>
        <taxon>Viridiplantae</taxon>
        <taxon>Streptophyta</taxon>
        <taxon>Embryophyta</taxon>
        <taxon>Tracheophyta</taxon>
        <taxon>Spermatophyta</taxon>
        <taxon>Magnoliopsida</taxon>
        <taxon>eudicotyledons</taxon>
        <taxon>Gunneridae</taxon>
        <taxon>Pentapetalae</taxon>
        <taxon>rosids</taxon>
        <taxon>malvids</taxon>
        <taxon>Sapindales</taxon>
        <taxon>Rutaceae</taxon>
        <taxon>Aurantioideae</taxon>
        <taxon>Citrus</taxon>
    </lineage>
</organism>
<dbReference type="Gramene" id="ESR40501">
    <property type="protein sequence ID" value="ESR40501"/>
    <property type="gene ID" value="CICLE_v10026918mg"/>
</dbReference>
<evidence type="ECO:0000313" key="1">
    <source>
        <dbReference type="EMBL" id="ESR40501.1"/>
    </source>
</evidence>
<sequence length="59" mass="7149">MAPNQEWRENKAADFLQLSKTKTLLQSDELYQYILETSVYPREHECLKELRELTEKHPR</sequence>
<accession>V4STK8</accession>
<dbReference type="InParanoid" id="V4STK8"/>
<dbReference type="Proteomes" id="UP000030687">
    <property type="component" value="Unassembled WGS sequence"/>
</dbReference>
<dbReference type="KEGG" id="cic:CICLE_v10026918mg"/>
<proteinExistence type="predicted"/>
<reference evidence="1 2" key="1">
    <citation type="submission" date="2013-10" db="EMBL/GenBank/DDBJ databases">
        <authorList>
            <consortium name="International Citrus Genome Consortium"/>
            <person name="Jenkins J."/>
            <person name="Schmutz J."/>
            <person name="Prochnik S."/>
            <person name="Rokhsar D."/>
            <person name="Gmitter F."/>
            <person name="Ollitrault P."/>
            <person name="Machado M."/>
            <person name="Talon M."/>
            <person name="Wincker P."/>
            <person name="Jaillon O."/>
            <person name="Morgante M."/>
        </authorList>
    </citation>
    <scope>NUCLEOTIDE SEQUENCE</scope>
    <source>
        <strain evidence="2">cv. Clemenules</strain>
    </source>
</reference>
<dbReference type="InterPro" id="IPR029063">
    <property type="entry name" value="SAM-dependent_MTases_sf"/>
</dbReference>
<gene>
    <name evidence="1" type="ORF">CICLE_v10026918mg</name>
</gene>
<keyword evidence="2" id="KW-1185">Reference proteome</keyword>
<dbReference type="AlphaFoldDB" id="V4STK8"/>